<keyword evidence="3" id="KW-1185">Reference proteome</keyword>
<dbReference type="InterPro" id="IPR008471">
    <property type="entry name" value="MnmC-like_methylTransf"/>
</dbReference>
<reference evidence="2 3" key="1">
    <citation type="submission" date="2019-02" db="EMBL/GenBank/DDBJ databases">
        <authorList>
            <person name="Goldberg S.R."/>
            <person name="Haltli B.A."/>
            <person name="Correa H."/>
            <person name="Russell K.G."/>
        </authorList>
    </citation>
    <scope>NUCLEOTIDE SEQUENCE [LARGE SCALE GENOMIC DNA]</scope>
    <source>
        <strain evidence="2 3">JCM 16186</strain>
    </source>
</reference>
<feature type="domain" description="MnmC-like methyltransferase" evidence="1">
    <location>
        <begin position="144"/>
        <end position="232"/>
    </location>
</feature>
<organism evidence="2 3">
    <name type="scientific">Fulvivirga kasyanovii</name>
    <dbReference type="NCBI Taxonomy" id="396812"/>
    <lineage>
        <taxon>Bacteria</taxon>
        <taxon>Pseudomonadati</taxon>
        <taxon>Bacteroidota</taxon>
        <taxon>Cytophagia</taxon>
        <taxon>Cytophagales</taxon>
        <taxon>Fulvivirgaceae</taxon>
        <taxon>Fulvivirga</taxon>
    </lineage>
</organism>
<dbReference type="PANTHER" id="PTHR39963">
    <property type="entry name" value="SLL0983 PROTEIN"/>
    <property type="match status" value="1"/>
</dbReference>
<dbReference type="SUPFAM" id="SSF53335">
    <property type="entry name" value="S-adenosyl-L-methionine-dependent methyltransferases"/>
    <property type="match status" value="1"/>
</dbReference>
<name>A0ABW9RKE0_9BACT</name>
<feature type="non-terminal residue" evidence="2">
    <location>
        <position position="233"/>
    </location>
</feature>
<dbReference type="Gene3D" id="3.40.50.150">
    <property type="entry name" value="Vaccinia Virus protein VP39"/>
    <property type="match status" value="1"/>
</dbReference>
<proteinExistence type="predicted"/>
<protein>
    <submittedName>
        <fullName evidence="2">Methyltransferase</fullName>
    </submittedName>
</protein>
<evidence type="ECO:0000313" key="2">
    <source>
        <dbReference type="EMBL" id="MTI24493.1"/>
    </source>
</evidence>
<comment type="caution">
    <text evidence="2">The sequence shown here is derived from an EMBL/GenBank/DDBJ whole genome shotgun (WGS) entry which is preliminary data.</text>
</comment>
<gene>
    <name evidence="2" type="ORF">E1163_05990</name>
</gene>
<evidence type="ECO:0000313" key="3">
    <source>
        <dbReference type="Proteomes" id="UP000798808"/>
    </source>
</evidence>
<dbReference type="GO" id="GO:0008168">
    <property type="term" value="F:methyltransferase activity"/>
    <property type="evidence" value="ECO:0007669"/>
    <property type="project" value="UniProtKB-KW"/>
</dbReference>
<dbReference type="Proteomes" id="UP000798808">
    <property type="component" value="Unassembled WGS sequence"/>
</dbReference>
<dbReference type="GO" id="GO:0032259">
    <property type="term" value="P:methylation"/>
    <property type="evidence" value="ECO:0007669"/>
    <property type="project" value="UniProtKB-KW"/>
</dbReference>
<dbReference type="RefSeq" id="WP_155170533.1">
    <property type="nucleotide sequence ID" value="NZ_BAAAFL010000010.1"/>
</dbReference>
<accession>A0ABW9RKE0</accession>
<evidence type="ECO:0000259" key="1">
    <source>
        <dbReference type="Pfam" id="PF05430"/>
    </source>
</evidence>
<keyword evidence="2" id="KW-0808">Transferase</keyword>
<dbReference type="Pfam" id="PF05430">
    <property type="entry name" value="Methyltransf_30"/>
    <property type="match status" value="1"/>
</dbReference>
<sequence>MTKEAENNEGKIRLITTDDGSHSLYVPALNETYHSFHGAVQESRHVFIEMGLKYRINQGLKSAHIFEVGLGTGLNALLTAEFAFKYQIQIRFTSIEAFPVGYELVEQLNYASYLEAPEAKSWFETIHKSTWNEDVIINPFFTLHKVQAKLEEYQAPQNTFDIVFFDAFAPNKQAELWDLKILSDIAQSMHPEGIFVTYCAKGQLKRDLQSLNLKVETLAGPPGKKEMVRATKS</sequence>
<dbReference type="PANTHER" id="PTHR39963:SF1">
    <property type="entry name" value="MNMC-LIKE METHYLTRANSFERASE DOMAIN-CONTAINING PROTEIN"/>
    <property type="match status" value="1"/>
</dbReference>
<dbReference type="InterPro" id="IPR029063">
    <property type="entry name" value="SAM-dependent_MTases_sf"/>
</dbReference>
<keyword evidence="2" id="KW-0489">Methyltransferase</keyword>
<dbReference type="InterPro" id="IPR047785">
    <property type="entry name" value="tRNA_MNMC2"/>
</dbReference>
<dbReference type="EMBL" id="SMLW01000422">
    <property type="protein sequence ID" value="MTI24493.1"/>
    <property type="molecule type" value="Genomic_DNA"/>
</dbReference>
<dbReference type="NCBIfam" id="NF033855">
    <property type="entry name" value="tRNA_MNMC2"/>
    <property type="match status" value="1"/>
</dbReference>